<proteinExistence type="predicted"/>
<accession>A0ABV6A5R9</accession>
<protein>
    <submittedName>
        <fullName evidence="1">DUF4262 domain-containing protein</fullName>
    </submittedName>
</protein>
<dbReference type="Pfam" id="PF14081">
    <property type="entry name" value="DUF4262"/>
    <property type="match status" value="1"/>
</dbReference>
<name>A0ABV6A5R9_9PSEU</name>
<organism evidence="1 2">
    <name type="scientific">Allokutzneria oryzae</name>
    <dbReference type="NCBI Taxonomy" id="1378989"/>
    <lineage>
        <taxon>Bacteria</taxon>
        <taxon>Bacillati</taxon>
        <taxon>Actinomycetota</taxon>
        <taxon>Actinomycetes</taxon>
        <taxon>Pseudonocardiales</taxon>
        <taxon>Pseudonocardiaceae</taxon>
        <taxon>Allokutzneria</taxon>
    </lineage>
</organism>
<dbReference type="RefSeq" id="WP_377860297.1">
    <property type="nucleotide sequence ID" value="NZ_JBHLZU010000027.1"/>
</dbReference>
<gene>
    <name evidence="1" type="ORF">ACFFQA_31660</name>
</gene>
<dbReference type="EMBL" id="JBHLZU010000027">
    <property type="protein sequence ID" value="MFB9908517.1"/>
    <property type="molecule type" value="Genomic_DNA"/>
</dbReference>
<dbReference type="Proteomes" id="UP001589693">
    <property type="component" value="Unassembled WGS sequence"/>
</dbReference>
<dbReference type="InterPro" id="IPR025358">
    <property type="entry name" value="DUF4262"/>
</dbReference>
<reference evidence="1 2" key="1">
    <citation type="submission" date="2024-09" db="EMBL/GenBank/DDBJ databases">
        <authorList>
            <person name="Sun Q."/>
            <person name="Mori K."/>
        </authorList>
    </citation>
    <scope>NUCLEOTIDE SEQUENCE [LARGE SCALE GENOMIC DNA]</scope>
    <source>
        <strain evidence="1 2">TBRC 7907</strain>
    </source>
</reference>
<keyword evidence="2" id="KW-1185">Reference proteome</keyword>
<evidence type="ECO:0000313" key="1">
    <source>
        <dbReference type="EMBL" id="MFB9908517.1"/>
    </source>
</evidence>
<comment type="caution">
    <text evidence="1">The sequence shown here is derived from an EMBL/GenBank/DDBJ whole genome shotgun (WGS) entry which is preliminary data.</text>
</comment>
<sequence length="147" mass="15850">MCWDCDNPDGDYLAHLRGIIDSHGWAVQGVEGDGVHPPWAYTVGLTPRGKPELVVTGMPFQGAAGLLNVIAPETVQAGERIELGEALLIEVVELAVPSAHLHVAVGLYGPEVRALQLVHADLHGRWPWERGYRGVRGGQPVLGVRDQ</sequence>
<evidence type="ECO:0000313" key="2">
    <source>
        <dbReference type="Proteomes" id="UP001589693"/>
    </source>
</evidence>